<gene>
    <name evidence="5" type="ORF">ACFOM8_15840</name>
</gene>
<dbReference type="SUPFAM" id="SSF52540">
    <property type="entry name" value="P-loop containing nucleoside triphosphate hydrolases"/>
    <property type="match status" value="1"/>
</dbReference>
<name>A0ABV7U794_9RHOB</name>
<sequence length="54" mass="5681">MNKPLLSVRDLRVDLNTRGESLCIVGESGCGKSTLAKILLNLLAPSKGTVLLDG</sequence>
<accession>A0ABV7U794</accession>
<evidence type="ECO:0000313" key="5">
    <source>
        <dbReference type="EMBL" id="MFC3630915.1"/>
    </source>
</evidence>
<keyword evidence="3 5" id="KW-0067">ATP-binding</keyword>
<evidence type="ECO:0000313" key="6">
    <source>
        <dbReference type="Proteomes" id="UP001595539"/>
    </source>
</evidence>
<protein>
    <submittedName>
        <fullName evidence="5">ATP-binding cassette domain-containing protein</fullName>
    </submittedName>
</protein>
<dbReference type="RefSeq" id="WP_377762982.1">
    <property type="nucleotide sequence ID" value="NZ_JBHRXY010000016.1"/>
</dbReference>
<dbReference type="Gene3D" id="3.40.50.300">
    <property type="entry name" value="P-loop containing nucleotide triphosphate hydrolases"/>
    <property type="match status" value="1"/>
</dbReference>
<organism evidence="5 6">
    <name type="scientific">Paracoccus angustae</name>
    <dbReference type="NCBI Taxonomy" id="1671480"/>
    <lineage>
        <taxon>Bacteria</taxon>
        <taxon>Pseudomonadati</taxon>
        <taxon>Pseudomonadota</taxon>
        <taxon>Alphaproteobacteria</taxon>
        <taxon>Rhodobacterales</taxon>
        <taxon>Paracoccaceae</taxon>
        <taxon>Paracoccus</taxon>
    </lineage>
</organism>
<feature type="domain" description="ABC transporter" evidence="4">
    <location>
        <begin position="13"/>
        <end position="54"/>
    </location>
</feature>
<keyword evidence="1" id="KW-0813">Transport</keyword>
<dbReference type="PANTHER" id="PTHR43776">
    <property type="entry name" value="TRANSPORT ATP-BINDING PROTEIN"/>
    <property type="match status" value="1"/>
</dbReference>
<dbReference type="InterPro" id="IPR003439">
    <property type="entry name" value="ABC_transporter-like_ATP-bd"/>
</dbReference>
<dbReference type="GO" id="GO:0005524">
    <property type="term" value="F:ATP binding"/>
    <property type="evidence" value="ECO:0007669"/>
    <property type="project" value="UniProtKB-KW"/>
</dbReference>
<evidence type="ECO:0000259" key="4">
    <source>
        <dbReference type="Pfam" id="PF00005"/>
    </source>
</evidence>
<dbReference type="Proteomes" id="UP001595539">
    <property type="component" value="Unassembled WGS sequence"/>
</dbReference>
<dbReference type="EMBL" id="JBHRXY010000016">
    <property type="protein sequence ID" value="MFC3630915.1"/>
    <property type="molecule type" value="Genomic_DNA"/>
</dbReference>
<proteinExistence type="predicted"/>
<reference evidence="6" key="1">
    <citation type="journal article" date="2019" name="Int. J. Syst. Evol. Microbiol.">
        <title>The Global Catalogue of Microorganisms (GCM) 10K type strain sequencing project: providing services to taxonomists for standard genome sequencing and annotation.</title>
        <authorList>
            <consortium name="The Broad Institute Genomics Platform"/>
            <consortium name="The Broad Institute Genome Sequencing Center for Infectious Disease"/>
            <person name="Wu L."/>
            <person name="Ma J."/>
        </authorList>
    </citation>
    <scope>NUCLEOTIDE SEQUENCE [LARGE SCALE GENOMIC DNA]</scope>
    <source>
        <strain evidence="6">KCTC 42473</strain>
    </source>
</reference>
<evidence type="ECO:0000256" key="1">
    <source>
        <dbReference type="ARBA" id="ARBA00022448"/>
    </source>
</evidence>
<keyword evidence="6" id="KW-1185">Reference proteome</keyword>
<dbReference type="InterPro" id="IPR050319">
    <property type="entry name" value="ABC_transp_ATP-bind"/>
</dbReference>
<keyword evidence="2" id="KW-0547">Nucleotide-binding</keyword>
<comment type="caution">
    <text evidence="5">The sequence shown here is derived from an EMBL/GenBank/DDBJ whole genome shotgun (WGS) entry which is preliminary data.</text>
</comment>
<dbReference type="InterPro" id="IPR027417">
    <property type="entry name" value="P-loop_NTPase"/>
</dbReference>
<dbReference type="Pfam" id="PF00005">
    <property type="entry name" value="ABC_tran"/>
    <property type="match status" value="1"/>
</dbReference>
<evidence type="ECO:0000256" key="2">
    <source>
        <dbReference type="ARBA" id="ARBA00022741"/>
    </source>
</evidence>
<evidence type="ECO:0000256" key="3">
    <source>
        <dbReference type="ARBA" id="ARBA00022840"/>
    </source>
</evidence>